<evidence type="ECO:0000256" key="3">
    <source>
        <dbReference type="ARBA" id="ARBA00022553"/>
    </source>
</evidence>
<dbReference type="EMBL" id="JAFIDN010000003">
    <property type="protein sequence ID" value="MBP3191991.1"/>
    <property type="molecule type" value="Genomic_DNA"/>
</dbReference>
<dbReference type="PANTHER" id="PTHR43711:SF26">
    <property type="entry name" value="SENSOR HISTIDINE KINASE RCSC"/>
    <property type="match status" value="1"/>
</dbReference>
<dbReference type="SMART" id="SM00388">
    <property type="entry name" value="HisKA"/>
    <property type="match status" value="1"/>
</dbReference>
<feature type="domain" description="Histidine kinase" evidence="7">
    <location>
        <begin position="150"/>
        <end position="367"/>
    </location>
</feature>
<dbReference type="Proteomes" id="UP000673975">
    <property type="component" value="Unassembled WGS sequence"/>
</dbReference>
<dbReference type="InterPro" id="IPR050736">
    <property type="entry name" value="Sensor_HK_Regulatory"/>
</dbReference>
<evidence type="ECO:0000313" key="11">
    <source>
        <dbReference type="Proteomes" id="UP000673975"/>
    </source>
</evidence>
<accession>A0A8J7USW9</accession>
<comment type="catalytic activity">
    <reaction evidence="1">
        <text>ATP + protein L-histidine = ADP + protein N-phospho-L-histidine.</text>
        <dbReference type="EC" id="2.7.13.3"/>
    </reaction>
</comment>
<dbReference type="NCBIfam" id="TIGR00229">
    <property type="entry name" value="sensory_box"/>
    <property type="match status" value="1"/>
</dbReference>
<dbReference type="CDD" id="cd00130">
    <property type="entry name" value="PAS"/>
    <property type="match status" value="1"/>
</dbReference>
<dbReference type="SMART" id="SM00387">
    <property type="entry name" value="HATPase_c"/>
    <property type="match status" value="1"/>
</dbReference>
<keyword evidence="6" id="KW-0902">Two-component regulatory system</keyword>
<sequence length="367" mass="41477">MNVKELESSTFEQIWENAFDAMRLVNAEGVIVEVNKAFCTMVEMSRESLVGRPMAVIYSEPDHDTIQKKLVERFRARKIEISIDRPLMLWNGKKVWFEASNTFVDSENHGTLLLSIFRDITEKKKSEEEAMEYMEELKKLNSEKDKFLSIISHDLRGPFQSLLGMSELLSEEFETMEPDELKEYFASMNRSLRAQYTLLENLLTWSRLQIGQVQMEKEQISLANVIAEVLAVMETTAVQKQITIHAQVPDALRASADVNMLKSVIQNLVSNALKFTPRGGDIYITGESGSSRAAVSIRDTGVGMDEDEIEQLFDITRKKTRKGTDGEKGTGLGLIIIRDMTELMDGTLDIDSRPGEGSTFTIQLPVS</sequence>
<evidence type="ECO:0000259" key="7">
    <source>
        <dbReference type="PROSITE" id="PS50109"/>
    </source>
</evidence>
<dbReference type="PANTHER" id="PTHR43711">
    <property type="entry name" value="TWO-COMPONENT HISTIDINE KINASE"/>
    <property type="match status" value="1"/>
</dbReference>
<gene>
    <name evidence="10" type="ORF">NATSA_04855</name>
</gene>
<proteinExistence type="predicted"/>
<dbReference type="Gene3D" id="1.10.287.130">
    <property type="match status" value="1"/>
</dbReference>
<evidence type="ECO:0000259" key="9">
    <source>
        <dbReference type="PROSITE" id="PS50113"/>
    </source>
</evidence>
<dbReference type="PROSITE" id="PS50109">
    <property type="entry name" value="HIS_KIN"/>
    <property type="match status" value="1"/>
</dbReference>
<dbReference type="Pfam" id="PF13426">
    <property type="entry name" value="PAS_9"/>
    <property type="match status" value="1"/>
</dbReference>
<dbReference type="EC" id="2.7.13.3" evidence="2"/>
<name>A0A8J7USW9_9BACT</name>
<protein>
    <recommendedName>
        <fullName evidence="2">histidine kinase</fullName>
        <ecNumber evidence="2">2.7.13.3</ecNumber>
    </recommendedName>
</protein>
<evidence type="ECO:0000256" key="4">
    <source>
        <dbReference type="ARBA" id="ARBA00022679"/>
    </source>
</evidence>
<dbReference type="SUPFAM" id="SSF55785">
    <property type="entry name" value="PYP-like sensor domain (PAS domain)"/>
    <property type="match status" value="1"/>
</dbReference>
<evidence type="ECO:0000259" key="8">
    <source>
        <dbReference type="PROSITE" id="PS50112"/>
    </source>
</evidence>
<dbReference type="InterPro" id="IPR035965">
    <property type="entry name" value="PAS-like_dom_sf"/>
</dbReference>
<dbReference type="PRINTS" id="PR00344">
    <property type="entry name" value="BCTRLSENSOR"/>
</dbReference>
<dbReference type="Pfam" id="PF00512">
    <property type="entry name" value="HisKA"/>
    <property type="match status" value="1"/>
</dbReference>
<dbReference type="InterPro" id="IPR005467">
    <property type="entry name" value="His_kinase_dom"/>
</dbReference>
<organism evidence="10 11">
    <name type="scientific">Natronogracilivirga saccharolytica</name>
    <dbReference type="NCBI Taxonomy" id="2812953"/>
    <lineage>
        <taxon>Bacteria</taxon>
        <taxon>Pseudomonadati</taxon>
        <taxon>Balneolota</taxon>
        <taxon>Balneolia</taxon>
        <taxon>Balneolales</taxon>
        <taxon>Cyclonatronaceae</taxon>
        <taxon>Natronogracilivirga</taxon>
    </lineage>
</organism>
<dbReference type="InterPro" id="IPR036890">
    <property type="entry name" value="HATPase_C_sf"/>
</dbReference>
<evidence type="ECO:0000256" key="1">
    <source>
        <dbReference type="ARBA" id="ARBA00000085"/>
    </source>
</evidence>
<dbReference type="SUPFAM" id="SSF55874">
    <property type="entry name" value="ATPase domain of HSP90 chaperone/DNA topoisomerase II/histidine kinase"/>
    <property type="match status" value="1"/>
</dbReference>
<feature type="domain" description="PAS" evidence="8">
    <location>
        <begin position="7"/>
        <end position="78"/>
    </location>
</feature>
<dbReference type="Gene3D" id="3.30.450.20">
    <property type="entry name" value="PAS domain"/>
    <property type="match status" value="1"/>
</dbReference>
<dbReference type="InterPro" id="IPR000014">
    <property type="entry name" value="PAS"/>
</dbReference>
<dbReference type="AlphaFoldDB" id="A0A8J7USW9"/>
<dbReference type="CDD" id="cd00082">
    <property type="entry name" value="HisKA"/>
    <property type="match status" value="1"/>
</dbReference>
<reference evidence="10" key="1">
    <citation type="submission" date="2021-02" db="EMBL/GenBank/DDBJ databases">
        <title>Natronogracilivirga saccharolytica gen. nov. sp. nov. a new anaerobic, haloalkiliphilic carbohydrate-fermenting bacterium from soda lake and proposing of Cyclonatronumiaceae fam. nov. in the phylum Balneolaeota.</title>
        <authorList>
            <person name="Zhilina T.N."/>
            <person name="Sorokin D.Y."/>
            <person name="Zavarzina D.G."/>
            <person name="Toshchakov S.V."/>
            <person name="Kublanov I.V."/>
        </authorList>
    </citation>
    <scope>NUCLEOTIDE SEQUENCE</scope>
    <source>
        <strain evidence="10">Z-1702</strain>
    </source>
</reference>
<dbReference type="PROSITE" id="PS50112">
    <property type="entry name" value="PAS"/>
    <property type="match status" value="1"/>
</dbReference>
<keyword evidence="4" id="KW-0808">Transferase</keyword>
<evidence type="ECO:0000256" key="6">
    <source>
        <dbReference type="ARBA" id="ARBA00023012"/>
    </source>
</evidence>
<dbReference type="InterPro" id="IPR036097">
    <property type="entry name" value="HisK_dim/P_sf"/>
</dbReference>
<dbReference type="GO" id="GO:0000155">
    <property type="term" value="F:phosphorelay sensor kinase activity"/>
    <property type="evidence" value="ECO:0007669"/>
    <property type="project" value="InterPro"/>
</dbReference>
<dbReference type="InterPro" id="IPR003594">
    <property type="entry name" value="HATPase_dom"/>
</dbReference>
<feature type="domain" description="PAC" evidence="9">
    <location>
        <begin position="77"/>
        <end position="132"/>
    </location>
</feature>
<dbReference type="SUPFAM" id="SSF47384">
    <property type="entry name" value="Homodimeric domain of signal transducing histidine kinase"/>
    <property type="match status" value="1"/>
</dbReference>
<dbReference type="SMART" id="SM00091">
    <property type="entry name" value="PAS"/>
    <property type="match status" value="1"/>
</dbReference>
<keyword evidence="5" id="KW-0418">Kinase</keyword>
<comment type="caution">
    <text evidence="10">The sequence shown here is derived from an EMBL/GenBank/DDBJ whole genome shotgun (WGS) entry which is preliminary data.</text>
</comment>
<dbReference type="Pfam" id="PF02518">
    <property type="entry name" value="HATPase_c"/>
    <property type="match status" value="1"/>
</dbReference>
<dbReference type="FunFam" id="3.30.565.10:FF:000006">
    <property type="entry name" value="Sensor histidine kinase WalK"/>
    <property type="match status" value="1"/>
</dbReference>
<dbReference type="PROSITE" id="PS50113">
    <property type="entry name" value="PAC"/>
    <property type="match status" value="1"/>
</dbReference>
<dbReference type="Gene3D" id="3.30.565.10">
    <property type="entry name" value="Histidine kinase-like ATPase, C-terminal domain"/>
    <property type="match status" value="1"/>
</dbReference>
<dbReference type="InterPro" id="IPR004358">
    <property type="entry name" value="Sig_transdc_His_kin-like_C"/>
</dbReference>
<dbReference type="InterPro" id="IPR000700">
    <property type="entry name" value="PAS-assoc_C"/>
</dbReference>
<keyword evidence="3" id="KW-0597">Phosphoprotein</keyword>
<dbReference type="RefSeq" id="WP_210510891.1">
    <property type="nucleotide sequence ID" value="NZ_JAFIDN010000003.1"/>
</dbReference>
<keyword evidence="11" id="KW-1185">Reference proteome</keyword>
<evidence type="ECO:0000256" key="2">
    <source>
        <dbReference type="ARBA" id="ARBA00012438"/>
    </source>
</evidence>
<evidence type="ECO:0000313" key="10">
    <source>
        <dbReference type="EMBL" id="MBP3191991.1"/>
    </source>
</evidence>
<dbReference type="InterPro" id="IPR003661">
    <property type="entry name" value="HisK_dim/P_dom"/>
</dbReference>
<evidence type="ECO:0000256" key="5">
    <source>
        <dbReference type="ARBA" id="ARBA00022777"/>
    </source>
</evidence>